<dbReference type="Pfam" id="PF03360">
    <property type="entry name" value="Glyco_transf_43"/>
    <property type="match status" value="1"/>
</dbReference>
<evidence type="ECO:0000256" key="4">
    <source>
        <dbReference type="ARBA" id="ARBA00007706"/>
    </source>
</evidence>
<evidence type="ECO:0000256" key="19">
    <source>
        <dbReference type="RuleBase" id="RU363127"/>
    </source>
</evidence>
<evidence type="ECO:0000256" key="14">
    <source>
        <dbReference type="ARBA" id="ARBA00023211"/>
    </source>
</evidence>
<dbReference type="Proteomes" id="UP000053097">
    <property type="component" value="Unassembled WGS sequence"/>
</dbReference>
<reference evidence="22 24" key="2">
    <citation type="journal article" date="2018" name="Genome Res.">
        <title>The genomic architecture and molecular evolution of ant odorant receptors.</title>
        <authorList>
            <person name="McKenzie S.K."/>
            <person name="Kronauer D.J.C."/>
        </authorList>
    </citation>
    <scope>NUCLEOTIDE SEQUENCE [LARGE SCALE GENOMIC DNA]</scope>
    <source>
        <strain evidence="22">Clonal line C1</strain>
    </source>
</reference>
<dbReference type="EC" id="2.4.1.135" evidence="5 19"/>
<dbReference type="OrthoDB" id="675023at2759"/>
<keyword evidence="10" id="KW-1133">Transmembrane helix</keyword>
<dbReference type="Gene3D" id="3.90.550.10">
    <property type="entry name" value="Spore Coat Polysaccharide Biosynthesis Protein SpsA, Chain A"/>
    <property type="match status" value="1"/>
</dbReference>
<comment type="cofactor">
    <cofactor evidence="1 17 19">
        <name>Mn(2+)</name>
        <dbReference type="ChEBI" id="CHEBI:29035"/>
    </cofactor>
</comment>
<keyword evidence="11 19" id="KW-0333">Golgi apparatus</keyword>
<keyword evidence="8 17" id="KW-0479">Metal-binding</keyword>
<organism evidence="21 23">
    <name type="scientific">Ooceraea biroi</name>
    <name type="common">Clonal raider ant</name>
    <name type="synonym">Cerapachys biroi</name>
    <dbReference type="NCBI Taxonomy" id="2015173"/>
    <lineage>
        <taxon>Eukaryota</taxon>
        <taxon>Metazoa</taxon>
        <taxon>Ecdysozoa</taxon>
        <taxon>Arthropoda</taxon>
        <taxon>Hexapoda</taxon>
        <taxon>Insecta</taxon>
        <taxon>Pterygota</taxon>
        <taxon>Neoptera</taxon>
        <taxon>Endopterygota</taxon>
        <taxon>Hymenoptera</taxon>
        <taxon>Apocrita</taxon>
        <taxon>Aculeata</taxon>
        <taxon>Formicoidea</taxon>
        <taxon>Formicidae</taxon>
        <taxon>Dorylinae</taxon>
        <taxon>Ooceraea</taxon>
    </lineage>
</organism>
<evidence type="ECO:0000256" key="15">
    <source>
        <dbReference type="ARBA" id="ARBA00047979"/>
    </source>
</evidence>
<dbReference type="InterPro" id="IPR029044">
    <property type="entry name" value="Nucleotide-diphossugar_trans"/>
</dbReference>
<feature type="region of interest" description="Disordered" evidence="20">
    <location>
        <begin position="107"/>
        <end position="147"/>
    </location>
</feature>
<dbReference type="FunFam" id="3.90.550.10:FF:000044">
    <property type="entry name" value="Galactosylgalactosylxylosylprotein 3-beta-glucuronosyltransferase"/>
    <property type="match status" value="1"/>
</dbReference>
<dbReference type="CDD" id="cd00218">
    <property type="entry name" value="GlcAT-I"/>
    <property type="match status" value="1"/>
</dbReference>
<evidence type="ECO:0000256" key="16">
    <source>
        <dbReference type="PIRSR" id="PIRSR605027-1"/>
    </source>
</evidence>
<name>A0A026X2P4_OOCBI</name>
<comment type="catalytic activity">
    <reaction evidence="15 19">
        <text>3-O-(beta-D-galactosyl-(1-&gt;3)-beta-D-galactosyl-(1-&gt;4)-beta-D-xylosyl)-L-seryl-[protein] + UDP-alpha-D-glucuronate = 3-O-(beta-D-GlcA-(1-&gt;3)-beta-D-Gal-(1-&gt;3)-beta-D-Gal-(1-&gt;4)-beta-D-Xyl)-L-seryl-[protein] + UDP + H(+)</text>
        <dbReference type="Rhea" id="RHEA:24168"/>
        <dbReference type="Rhea" id="RHEA-COMP:12571"/>
        <dbReference type="Rhea" id="RHEA-COMP:12573"/>
        <dbReference type="ChEBI" id="CHEBI:15378"/>
        <dbReference type="ChEBI" id="CHEBI:58052"/>
        <dbReference type="ChEBI" id="CHEBI:58223"/>
        <dbReference type="ChEBI" id="CHEBI:132090"/>
        <dbReference type="ChEBI" id="CHEBI:132093"/>
        <dbReference type="EC" id="2.4.1.135"/>
    </reaction>
</comment>
<dbReference type="GO" id="GO:0000139">
    <property type="term" value="C:Golgi membrane"/>
    <property type="evidence" value="ECO:0007669"/>
    <property type="project" value="UniProtKB-SubCell"/>
</dbReference>
<evidence type="ECO:0000256" key="17">
    <source>
        <dbReference type="PIRSR" id="PIRSR605027-3"/>
    </source>
</evidence>
<dbReference type="OMA" id="NIHWLVI"/>
<evidence type="ECO:0000313" key="22">
    <source>
        <dbReference type="EMBL" id="RLU17114.1"/>
    </source>
</evidence>
<evidence type="ECO:0000256" key="1">
    <source>
        <dbReference type="ARBA" id="ARBA00001936"/>
    </source>
</evidence>
<protein>
    <recommendedName>
        <fullName evidence="5 19">Galactosylgalactosylxylosylprotein 3-beta-glucuronosyltransferase</fullName>
        <ecNumber evidence="5 19">2.4.1.135</ecNumber>
    </recommendedName>
</protein>
<dbReference type="UniPathway" id="UPA00378"/>
<evidence type="ECO:0000313" key="23">
    <source>
        <dbReference type="Proteomes" id="UP000053097"/>
    </source>
</evidence>
<dbReference type="Proteomes" id="UP000279307">
    <property type="component" value="Chromosome 11"/>
</dbReference>
<evidence type="ECO:0000256" key="9">
    <source>
        <dbReference type="ARBA" id="ARBA00022968"/>
    </source>
</evidence>
<evidence type="ECO:0000256" key="2">
    <source>
        <dbReference type="ARBA" id="ARBA00004323"/>
    </source>
</evidence>
<dbReference type="GO" id="GO:0050650">
    <property type="term" value="P:chondroitin sulfate proteoglycan biosynthetic process"/>
    <property type="evidence" value="ECO:0007669"/>
    <property type="project" value="TreeGrafter"/>
</dbReference>
<accession>A0A026X2P4</accession>
<evidence type="ECO:0000256" key="12">
    <source>
        <dbReference type="ARBA" id="ARBA00023136"/>
    </source>
</evidence>
<reference evidence="21 23" key="1">
    <citation type="journal article" date="2014" name="Curr. Biol.">
        <title>The genome of the clonal raider ant Cerapachys biroi.</title>
        <authorList>
            <person name="Oxley P.R."/>
            <person name="Ji L."/>
            <person name="Fetter-Pruneda I."/>
            <person name="McKenzie S.K."/>
            <person name="Li C."/>
            <person name="Hu H."/>
            <person name="Zhang G."/>
            <person name="Kronauer D.J."/>
        </authorList>
    </citation>
    <scope>NUCLEOTIDE SEQUENCE [LARGE SCALE GENOMIC DNA]</scope>
</reference>
<dbReference type="GO" id="GO:0005975">
    <property type="term" value="P:carbohydrate metabolic process"/>
    <property type="evidence" value="ECO:0007669"/>
    <property type="project" value="TreeGrafter"/>
</dbReference>
<dbReference type="InterPro" id="IPR005027">
    <property type="entry name" value="Glyco_trans_43"/>
</dbReference>
<evidence type="ECO:0000313" key="21">
    <source>
        <dbReference type="EMBL" id="EZA62363.1"/>
    </source>
</evidence>
<sequence>MKPSMKMGVIALIGICVVFYQYHLSTGVTFDQVTAFNADTSAEDAGDLPIGEEGDNYGKSPRFSEDMIRYAVYRVQIANGLSPEVSSMLVQELINQLSKNVSATTRNNFKLPPQLQPSAATVHKTVPTPRESSPSHSVEASEETPEEPLYIITPTYRRPEQIPELTRMAHTLMLVKNAHWLVIEDATVATKQVTKLLERTGLKFDHLIAPMPEKYKLKKGAKPRGVSNRNRGLQWIRANATRGVFYFADDDNTYDIELFDEIRKTKTVSMFPVGLCTKFGLSSPILKNGKFAGFYDGWVAGRKFPVDMAGFAVNVRFLHLRPNASMPFRAGYEEDGFLKSLAPFEPRDAQLLADNCTKVLAWHTQTKKNEPSAPLDMKLYGATNLVRLKQQIV</sequence>
<keyword evidence="6 19" id="KW-0808">Transferase</keyword>
<keyword evidence="7" id="KW-0812">Transmembrane</keyword>
<dbReference type="EMBL" id="KK107021">
    <property type="protein sequence ID" value="EZA62363.1"/>
    <property type="molecule type" value="Genomic_DNA"/>
</dbReference>
<gene>
    <name evidence="22" type="ORF">DMN91_011183</name>
    <name evidence="21" type="ORF">X777_03397</name>
</gene>
<dbReference type="STRING" id="2015173.A0A026X2P4"/>
<keyword evidence="13 18" id="KW-0325">Glycoprotein</keyword>
<reference evidence="22" key="3">
    <citation type="submission" date="2018-07" db="EMBL/GenBank/DDBJ databases">
        <authorList>
            <person name="Mckenzie S.K."/>
            <person name="Kronauer D.J.C."/>
        </authorList>
    </citation>
    <scope>NUCLEOTIDE SEQUENCE</scope>
    <source>
        <strain evidence="22">Clonal line C1</strain>
    </source>
</reference>
<evidence type="ECO:0000256" key="6">
    <source>
        <dbReference type="ARBA" id="ARBA00022679"/>
    </source>
</evidence>
<dbReference type="GO" id="GO:0015018">
    <property type="term" value="F:galactosylgalactosylxylosylprotein 3-beta-glucuronosyltransferase activity"/>
    <property type="evidence" value="ECO:0007669"/>
    <property type="project" value="UniProtKB-UniRule"/>
</dbReference>
<evidence type="ECO:0000256" key="10">
    <source>
        <dbReference type="ARBA" id="ARBA00022989"/>
    </source>
</evidence>
<dbReference type="EMBL" id="QOIP01000011">
    <property type="protein sequence ID" value="RLU17114.1"/>
    <property type="molecule type" value="Genomic_DNA"/>
</dbReference>
<evidence type="ECO:0000256" key="18">
    <source>
        <dbReference type="PIRSR" id="PIRSR605027-6"/>
    </source>
</evidence>
<comment type="subcellular location">
    <subcellularLocation>
        <location evidence="2 19">Golgi apparatus membrane</location>
        <topology evidence="2 19">Single-pass type II membrane protein</topology>
    </subcellularLocation>
</comment>
<feature type="active site" description="Proton donor/acceptor" evidence="16">
    <location>
        <position position="334"/>
    </location>
</feature>
<evidence type="ECO:0000256" key="20">
    <source>
        <dbReference type="SAM" id="MobiDB-lite"/>
    </source>
</evidence>
<evidence type="ECO:0000256" key="3">
    <source>
        <dbReference type="ARBA" id="ARBA00004922"/>
    </source>
</evidence>
<evidence type="ECO:0000256" key="11">
    <source>
        <dbReference type="ARBA" id="ARBA00023034"/>
    </source>
</evidence>
<comment type="similarity">
    <text evidence="4 19">Belongs to the glycosyltransferase 43 family.</text>
</comment>
<evidence type="ECO:0000313" key="24">
    <source>
        <dbReference type="Proteomes" id="UP000279307"/>
    </source>
</evidence>
<evidence type="ECO:0000256" key="8">
    <source>
        <dbReference type="ARBA" id="ARBA00022723"/>
    </source>
</evidence>
<dbReference type="SUPFAM" id="SSF53448">
    <property type="entry name" value="Nucleotide-diphospho-sugar transferases"/>
    <property type="match status" value="1"/>
</dbReference>
<evidence type="ECO:0000256" key="5">
    <source>
        <dbReference type="ARBA" id="ARBA00012641"/>
    </source>
</evidence>
<keyword evidence="14 17" id="KW-0464">Manganese</keyword>
<feature type="binding site" evidence="17">
    <location>
        <position position="251"/>
    </location>
    <ligand>
        <name>Mn(2+)</name>
        <dbReference type="ChEBI" id="CHEBI:29035"/>
    </ligand>
</feature>
<dbReference type="AlphaFoldDB" id="A0A026X2P4"/>
<dbReference type="PANTHER" id="PTHR10896">
    <property type="entry name" value="GALACTOSYLGALACTOSYLXYLOSYLPROTEIN 3-BETA-GLUCURONOSYLTRANSFERASE BETA-1,3-GLUCURONYLTRANSFERASE"/>
    <property type="match status" value="1"/>
</dbReference>
<keyword evidence="23" id="KW-1185">Reference proteome</keyword>
<proteinExistence type="inferred from homology"/>
<keyword evidence="12" id="KW-0472">Membrane</keyword>
<evidence type="ECO:0000256" key="13">
    <source>
        <dbReference type="ARBA" id="ARBA00023180"/>
    </source>
</evidence>
<dbReference type="PANTHER" id="PTHR10896:SF50">
    <property type="entry name" value="GALACTOSYLGALACTOSYLXYLOSYLPROTEIN 3-BETA-GLUCURONOSYLTRANSFERASE P"/>
    <property type="match status" value="1"/>
</dbReference>
<evidence type="ECO:0000256" key="7">
    <source>
        <dbReference type="ARBA" id="ARBA00022692"/>
    </source>
</evidence>
<comment type="pathway">
    <text evidence="3 19">Protein modification; protein glycosylation.</text>
</comment>
<feature type="glycosylation site" description="N-linked (GlcNAc...) asparagine" evidence="18">
    <location>
        <position position="355"/>
    </location>
</feature>
<dbReference type="GO" id="GO:0046872">
    <property type="term" value="F:metal ion binding"/>
    <property type="evidence" value="ECO:0007669"/>
    <property type="project" value="UniProtKB-KW"/>
</dbReference>
<keyword evidence="9 19" id="KW-0735">Signal-anchor</keyword>